<organism evidence="6 7">
    <name type="scientific">Ascodesmis nigricans</name>
    <dbReference type="NCBI Taxonomy" id="341454"/>
    <lineage>
        <taxon>Eukaryota</taxon>
        <taxon>Fungi</taxon>
        <taxon>Dikarya</taxon>
        <taxon>Ascomycota</taxon>
        <taxon>Pezizomycotina</taxon>
        <taxon>Pezizomycetes</taxon>
        <taxon>Pezizales</taxon>
        <taxon>Ascodesmidaceae</taxon>
        <taxon>Ascodesmis</taxon>
    </lineage>
</organism>
<dbReference type="GO" id="GO:0008270">
    <property type="term" value="F:zinc ion binding"/>
    <property type="evidence" value="ECO:0007669"/>
    <property type="project" value="UniProtKB-KW"/>
</dbReference>
<evidence type="ECO:0000313" key="6">
    <source>
        <dbReference type="EMBL" id="TGZ78327.1"/>
    </source>
</evidence>
<gene>
    <name evidence="6" type="ORF">EX30DRAFT_397830</name>
</gene>
<dbReference type="PROSITE" id="PS50199">
    <property type="entry name" value="ZF_RANBP2_2"/>
    <property type="match status" value="1"/>
</dbReference>
<evidence type="ECO:0000256" key="2">
    <source>
        <dbReference type="ARBA" id="ARBA00022771"/>
    </source>
</evidence>
<keyword evidence="1" id="KW-0479">Metal-binding</keyword>
<dbReference type="EMBL" id="ML220142">
    <property type="protein sequence ID" value="TGZ78327.1"/>
    <property type="molecule type" value="Genomic_DNA"/>
</dbReference>
<evidence type="ECO:0000256" key="4">
    <source>
        <dbReference type="PROSITE-ProRule" id="PRU00322"/>
    </source>
</evidence>
<dbReference type="InterPro" id="IPR001876">
    <property type="entry name" value="Znf_RanBP2"/>
</dbReference>
<evidence type="ECO:0000256" key="1">
    <source>
        <dbReference type="ARBA" id="ARBA00022723"/>
    </source>
</evidence>
<sequence>MPIQRRNAWNNPLCTEMRRRAPYYLRKPIPTSDRETFLAKMGNNTQRPRRVASMPNLRPTIIAREVLFHEENIKQVTGMTAEMAIADEDHENQASALASNDLNGVELLSVLPQQGNGTQDYNEEQREQSQVPFNIDQHNGAQVPNQGHELHGPETDEILFADAHNNGLQALVLNVEQSELQAGPTQFPNGQDIDFQAPVYDVKDNELQAGQMLIRNDQNNLFHVPAQQDDAAERQAGQVQFPNGQEDGFQIQDHDAEEEGEIQTDQVWFLDEQDNSFQGPAQDEQRELQPGQPWMTIDQLNNILGRVHDPQENGQAWFPNEDYEEIATIPDDLSYQGDSESEDGPAPDFSMQMDAYYFETTDFALDIEPTVPIPLGVLIPRLSPEREHQAILTNSVNADHHPSSPTTTNAASALTDMANGFDDIVVDYPNPSLEFSPGLTIMPPIITPDNRTGWYCCQCGRFHDLKRAVCGGCKLMRCGACAIMNAAVVEEKEKIKRETKGQWSCCECYTFNDAGARKCVACDARHCHQCIRIPPKPKKRTKDGRSMEYFERKEENYDGFMA</sequence>
<name>A0A4S2MS54_9PEZI</name>
<evidence type="ECO:0000313" key="7">
    <source>
        <dbReference type="Proteomes" id="UP000298138"/>
    </source>
</evidence>
<feature type="domain" description="RanBP2-type" evidence="5">
    <location>
        <begin position="499"/>
        <end position="524"/>
    </location>
</feature>
<protein>
    <recommendedName>
        <fullName evidence="5">RanBP2-type domain-containing protein</fullName>
    </recommendedName>
</protein>
<dbReference type="Proteomes" id="UP000298138">
    <property type="component" value="Unassembled WGS sequence"/>
</dbReference>
<dbReference type="PROSITE" id="PS01358">
    <property type="entry name" value="ZF_RANBP2_1"/>
    <property type="match status" value="1"/>
</dbReference>
<evidence type="ECO:0000259" key="5">
    <source>
        <dbReference type="PROSITE" id="PS50199"/>
    </source>
</evidence>
<proteinExistence type="predicted"/>
<keyword evidence="2 4" id="KW-0863">Zinc-finger</keyword>
<dbReference type="InParanoid" id="A0A4S2MS54"/>
<keyword evidence="3" id="KW-0862">Zinc</keyword>
<accession>A0A4S2MS54</accession>
<reference evidence="6 7" key="1">
    <citation type="submission" date="2019-04" db="EMBL/GenBank/DDBJ databases">
        <title>Comparative genomics and transcriptomics to analyze fruiting body development in filamentous ascomycetes.</title>
        <authorList>
            <consortium name="DOE Joint Genome Institute"/>
            <person name="Lutkenhaus R."/>
            <person name="Traeger S."/>
            <person name="Breuer J."/>
            <person name="Kuo A."/>
            <person name="Lipzen A."/>
            <person name="Pangilinan J."/>
            <person name="Dilworth D."/>
            <person name="Sandor L."/>
            <person name="Poggeler S."/>
            <person name="Barry K."/>
            <person name="Grigoriev I.V."/>
            <person name="Nowrousian M."/>
        </authorList>
    </citation>
    <scope>NUCLEOTIDE SEQUENCE [LARGE SCALE GENOMIC DNA]</scope>
    <source>
        <strain evidence="6 7">CBS 389.68</strain>
    </source>
</reference>
<dbReference type="AlphaFoldDB" id="A0A4S2MS54"/>
<evidence type="ECO:0000256" key="3">
    <source>
        <dbReference type="ARBA" id="ARBA00022833"/>
    </source>
</evidence>
<keyword evidence="7" id="KW-1185">Reference proteome</keyword>